<accession>A0A5A7P7A4</accession>
<name>A0A5A7P7A4_STRAF</name>
<dbReference type="Proteomes" id="UP000325081">
    <property type="component" value="Unassembled WGS sequence"/>
</dbReference>
<reference evidence="2" key="1">
    <citation type="journal article" date="2019" name="Curr. Biol.">
        <title>Genome Sequence of Striga asiatica Provides Insight into the Evolution of Plant Parasitism.</title>
        <authorList>
            <person name="Yoshida S."/>
            <person name="Kim S."/>
            <person name="Wafula E.K."/>
            <person name="Tanskanen J."/>
            <person name="Kim Y.M."/>
            <person name="Honaas L."/>
            <person name="Yang Z."/>
            <person name="Spallek T."/>
            <person name="Conn C.E."/>
            <person name="Ichihashi Y."/>
            <person name="Cheong K."/>
            <person name="Cui S."/>
            <person name="Der J.P."/>
            <person name="Gundlach H."/>
            <person name="Jiao Y."/>
            <person name="Hori C."/>
            <person name="Ishida J.K."/>
            <person name="Kasahara H."/>
            <person name="Kiba T."/>
            <person name="Kim M.S."/>
            <person name="Koo N."/>
            <person name="Laohavisit A."/>
            <person name="Lee Y.H."/>
            <person name="Lumba S."/>
            <person name="McCourt P."/>
            <person name="Mortimer J.C."/>
            <person name="Mutuku J.M."/>
            <person name="Nomura T."/>
            <person name="Sasaki-Sekimoto Y."/>
            <person name="Seto Y."/>
            <person name="Wang Y."/>
            <person name="Wakatake T."/>
            <person name="Sakakibara H."/>
            <person name="Demura T."/>
            <person name="Yamaguchi S."/>
            <person name="Yoneyama K."/>
            <person name="Manabe R.I."/>
            <person name="Nelson D.C."/>
            <person name="Schulman A.H."/>
            <person name="Timko M.P."/>
            <person name="dePamphilis C.W."/>
            <person name="Choi D."/>
            <person name="Shirasu K."/>
        </authorList>
    </citation>
    <scope>NUCLEOTIDE SEQUENCE [LARGE SCALE GENOMIC DNA]</scope>
    <source>
        <strain evidence="2">cv. UVA1</strain>
    </source>
</reference>
<comment type="caution">
    <text evidence="1">The sequence shown here is derived from an EMBL/GenBank/DDBJ whole genome shotgun (WGS) entry which is preliminary data.</text>
</comment>
<gene>
    <name evidence="1" type="ORF">STAS_04400</name>
</gene>
<sequence length="158" mass="17452">MAYYDGVSGDLVGGFLYFPVEGAVDRWRGEANFCLNGFGDPPAAAAVSDSGGFRLPRPTPFSAPSSCALPVLTRIIRDEPDRDPPPRRHPYRIPLHRVDQIEPGRVLARVEIPEPLPHHEEIEPVQMQGMALCPDYARVLQNDLQPGAERHPSNPRPA</sequence>
<dbReference type="AlphaFoldDB" id="A0A5A7P7A4"/>
<evidence type="ECO:0000313" key="2">
    <source>
        <dbReference type="Proteomes" id="UP000325081"/>
    </source>
</evidence>
<proteinExistence type="predicted"/>
<protein>
    <submittedName>
        <fullName evidence="1">Neuraminidase</fullName>
    </submittedName>
</protein>
<keyword evidence="2" id="KW-1185">Reference proteome</keyword>
<organism evidence="1 2">
    <name type="scientific">Striga asiatica</name>
    <name type="common">Asiatic witchweed</name>
    <name type="synonym">Buchnera asiatica</name>
    <dbReference type="NCBI Taxonomy" id="4170"/>
    <lineage>
        <taxon>Eukaryota</taxon>
        <taxon>Viridiplantae</taxon>
        <taxon>Streptophyta</taxon>
        <taxon>Embryophyta</taxon>
        <taxon>Tracheophyta</taxon>
        <taxon>Spermatophyta</taxon>
        <taxon>Magnoliopsida</taxon>
        <taxon>eudicotyledons</taxon>
        <taxon>Gunneridae</taxon>
        <taxon>Pentapetalae</taxon>
        <taxon>asterids</taxon>
        <taxon>lamiids</taxon>
        <taxon>Lamiales</taxon>
        <taxon>Orobanchaceae</taxon>
        <taxon>Buchnereae</taxon>
        <taxon>Striga</taxon>
    </lineage>
</organism>
<evidence type="ECO:0000313" key="1">
    <source>
        <dbReference type="EMBL" id="GER28592.1"/>
    </source>
</evidence>
<dbReference type="EMBL" id="BKCP01002891">
    <property type="protein sequence ID" value="GER28592.1"/>
    <property type="molecule type" value="Genomic_DNA"/>
</dbReference>